<accession>A0ABZ2N7X0</accession>
<feature type="DNA-binding region" description="H-T-H motif" evidence="3">
    <location>
        <begin position="29"/>
        <end position="48"/>
    </location>
</feature>
<evidence type="ECO:0000256" key="2">
    <source>
        <dbReference type="ARBA" id="ARBA00023125"/>
    </source>
</evidence>
<proteinExistence type="predicted"/>
<dbReference type="Proteomes" id="UP001387364">
    <property type="component" value="Chromosome"/>
</dbReference>
<dbReference type="InterPro" id="IPR041603">
    <property type="entry name" value="YvdT_C"/>
</dbReference>
<dbReference type="SUPFAM" id="SSF46689">
    <property type="entry name" value="Homeodomain-like"/>
    <property type="match status" value="1"/>
</dbReference>
<dbReference type="PRINTS" id="PR00455">
    <property type="entry name" value="HTHTETR"/>
</dbReference>
<sequence>MTEVKDGKYNKILQAAISTISQKGLDKTSISDIVKMAGVAQGTFYLYFPSKKALIPAIAENLLTVTLHEIKTGTENIQNFWEIIRIMIDETFKLTKTHKEVIVLCYSGLAIDHSMEKWETIYQPYYYWLETILEKAITNQEIVRGINVNWTAKMIIGLMESGAERFYFSEDESKLEAFKEETFSFLKRSLASR</sequence>
<dbReference type="PROSITE" id="PS50977">
    <property type="entry name" value="HTH_TETR_2"/>
    <property type="match status" value="1"/>
</dbReference>
<dbReference type="Pfam" id="PF17934">
    <property type="entry name" value="TetR_C_26"/>
    <property type="match status" value="1"/>
</dbReference>
<evidence type="ECO:0000313" key="6">
    <source>
        <dbReference type="Proteomes" id="UP001387364"/>
    </source>
</evidence>
<keyword evidence="2 3" id="KW-0238">DNA-binding</keyword>
<protein>
    <submittedName>
        <fullName evidence="5">TetR family transcriptional regulator</fullName>
    </submittedName>
</protein>
<reference evidence="5 6" key="1">
    <citation type="submission" date="2024-02" db="EMBL/GenBank/DDBJ databases">
        <title>Seven novel Bacillus-like species.</title>
        <authorList>
            <person name="Liu G."/>
        </authorList>
    </citation>
    <scope>NUCLEOTIDE SEQUENCE [LARGE SCALE GENOMIC DNA]</scope>
    <source>
        <strain evidence="5 6">FJAT-52991</strain>
    </source>
</reference>
<evidence type="ECO:0000256" key="1">
    <source>
        <dbReference type="ARBA" id="ARBA00022491"/>
    </source>
</evidence>
<organism evidence="5 6">
    <name type="scientific">Bacillus kandeliae</name>
    <dbReference type="NCBI Taxonomy" id="3129297"/>
    <lineage>
        <taxon>Bacteria</taxon>
        <taxon>Bacillati</taxon>
        <taxon>Bacillota</taxon>
        <taxon>Bacilli</taxon>
        <taxon>Bacillales</taxon>
        <taxon>Bacillaceae</taxon>
        <taxon>Bacillus</taxon>
    </lineage>
</organism>
<dbReference type="PANTHER" id="PTHR43479">
    <property type="entry name" value="ACREF/ENVCD OPERON REPRESSOR-RELATED"/>
    <property type="match status" value="1"/>
</dbReference>
<dbReference type="InterPro" id="IPR036271">
    <property type="entry name" value="Tet_transcr_reg_TetR-rel_C_sf"/>
</dbReference>
<dbReference type="Gene3D" id="1.10.357.10">
    <property type="entry name" value="Tetracycline Repressor, domain 2"/>
    <property type="match status" value="1"/>
</dbReference>
<dbReference type="SUPFAM" id="SSF48498">
    <property type="entry name" value="Tetracyclin repressor-like, C-terminal domain"/>
    <property type="match status" value="1"/>
</dbReference>
<evidence type="ECO:0000313" key="5">
    <source>
        <dbReference type="EMBL" id="WXB93466.1"/>
    </source>
</evidence>
<dbReference type="InterPro" id="IPR009057">
    <property type="entry name" value="Homeodomain-like_sf"/>
</dbReference>
<keyword evidence="6" id="KW-1185">Reference proteome</keyword>
<dbReference type="InterPro" id="IPR023772">
    <property type="entry name" value="DNA-bd_HTH_TetR-type_CS"/>
</dbReference>
<dbReference type="EMBL" id="CP147404">
    <property type="protein sequence ID" value="WXB93466.1"/>
    <property type="molecule type" value="Genomic_DNA"/>
</dbReference>
<dbReference type="RefSeq" id="WP_338752789.1">
    <property type="nucleotide sequence ID" value="NZ_CP147404.1"/>
</dbReference>
<gene>
    <name evidence="5" type="ORF">WDJ61_02010</name>
</gene>
<evidence type="ECO:0000259" key="4">
    <source>
        <dbReference type="PROSITE" id="PS50977"/>
    </source>
</evidence>
<dbReference type="PROSITE" id="PS01081">
    <property type="entry name" value="HTH_TETR_1"/>
    <property type="match status" value="1"/>
</dbReference>
<dbReference type="PANTHER" id="PTHR43479:SF8">
    <property type="entry name" value="TRANSCRIPTIONAL REGULATOR, TETR FAMILY"/>
    <property type="match status" value="1"/>
</dbReference>
<name>A0ABZ2N7X0_9BACI</name>
<dbReference type="InterPro" id="IPR050624">
    <property type="entry name" value="HTH-type_Tx_Regulator"/>
</dbReference>
<feature type="domain" description="HTH tetR-type" evidence="4">
    <location>
        <begin position="6"/>
        <end position="66"/>
    </location>
</feature>
<dbReference type="Pfam" id="PF00440">
    <property type="entry name" value="TetR_N"/>
    <property type="match status" value="1"/>
</dbReference>
<dbReference type="InterPro" id="IPR001647">
    <property type="entry name" value="HTH_TetR"/>
</dbReference>
<keyword evidence="1" id="KW-0678">Repressor</keyword>
<evidence type="ECO:0000256" key="3">
    <source>
        <dbReference type="PROSITE-ProRule" id="PRU00335"/>
    </source>
</evidence>